<dbReference type="Gene3D" id="3.40.50.150">
    <property type="entry name" value="Vaccinia Virus protein VP39"/>
    <property type="match status" value="1"/>
</dbReference>
<dbReference type="InterPro" id="IPR029063">
    <property type="entry name" value="SAM-dependent_MTases_sf"/>
</dbReference>
<keyword evidence="5" id="KW-0698">rRNA processing</keyword>
<dbReference type="InterPro" id="IPR049560">
    <property type="entry name" value="MeTrfase_RsmB-F_NOP2_cat"/>
</dbReference>
<dbReference type="SUPFAM" id="SSF53335">
    <property type="entry name" value="S-adenosyl-L-methionine-dependent methyltransferases"/>
    <property type="match status" value="1"/>
</dbReference>
<comment type="catalytic activity">
    <reaction evidence="12">
        <text>cytidine(967) in 16S rRNA + S-adenosyl-L-methionine = 5-methylcytidine(967) in 16S rRNA + S-adenosyl-L-homocysteine + H(+)</text>
        <dbReference type="Rhea" id="RHEA:42748"/>
        <dbReference type="Rhea" id="RHEA-COMP:10219"/>
        <dbReference type="Rhea" id="RHEA-COMP:10220"/>
        <dbReference type="ChEBI" id="CHEBI:15378"/>
        <dbReference type="ChEBI" id="CHEBI:57856"/>
        <dbReference type="ChEBI" id="CHEBI:59789"/>
        <dbReference type="ChEBI" id="CHEBI:74483"/>
        <dbReference type="ChEBI" id="CHEBI:82748"/>
        <dbReference type="EC" id="2.1.1.176"/>
    </reaction>
</comment>
<dbReference type="PANTHER" id="PTHR22807:SF61">
    <property type="entry name" value="NOL1_NOP2_SUN FAMILY PROTEIN _ ANTITERMINATION NUSB DOMAIN-CONTAINING PROTEIN"/>
    <property type="match status" value="1"/>
</dbReference>
<dbReference type="Pfam" id="PF22458">
    <property type="entry name" value="RsmF-B_ferredox"/>
    <property type="match status" value="1"/>
</dbReference>
<dbReference type="PANTHER" id="PTHR22807">
    <property type="entry name" value="NOP2 YEAST -RELATED NOL1/NOP2/FMU SUN DOMAIN-CONTAINING"/>
    <property type="match status" value="1"/>
</dbReference>
<dbReference type="InterPro" id="IPR004573">
    <property type="entry name" value="rRNA_ssu_MeTfrase_B"/>
</dbReference>
<keyword evidence="9" id="KW-0694">RNA-binding</keyword>
<dbReference type="PROSITE" id="PS51686">
    <property type="entry name" value="SAM_MT_RSMB_NOP"/>
    <property type="match status" value="1"/>
</dbReference>
<evidence type="ECO:0000313" key="14">
    <source>
        <dbReference type="EMBL" id="VAW88653.1"/>
    </source>
</evidence>
<evidence type="ECO:0000256" key="12">
    <source>
        <dbReference type="ARBA" id="ARBA00047283"/>
    </source>
</evidence>
<name>A0A3B0ZK72_9ZZZZ</name>
<evidence type="ECO:0000256" key="1">
    <source>
        <dbReference type="ARBA" id="ARBA00002724"/>
    </source>
</evidence>
<organism evidence="14">
    <name type="scientific">hydrothermal vent metagenome</name>
    <dbReference type="NCBI Taxonomy" id="652676"/>
    <lineage>
        <taxon>unclassified sequences</taxon>
        <taxon>metagenomes</taxon>
        <taxon>ecological metagenomes</taxon>
    </lineage>
</organism>
<dbReference type="GO" id="GO:0005829">
    <property type="term" value="C:cytosol"/>
    <property type="evidence" value="ECO:0007669"/>
    <property type="project" value="TreeGrafter"/>
</dbReference>
<dbReference type="InterPro" id="IPR054728">
    <property type="entry name" value="RsmB-like_ferredoxin"/>
</dbReference>
<comment type="function">
    <text evidence="1">Specifically methylates the cytosine at position 967 (m5C967) of 16S rRNA.</text>
</comment>
<dbReference type="Gene3D" id="1.10.940.10">
    <property type="entry name" value="NusB-like"/>
    <property type="match status" value="1"/>
</dbReference>
<accession>A0A3B0ZK72</accession>
<proteinExistence type="predicted"/>
<keyword evidence="6 14" id="KW-0489">Methyltransferase</keyword>
<dbReference type="NCBIfam" id="TIGR00563">
    <property type="entry name" value="rsmB"/>
    <property type="match status" value="1"/>
</dbReference>
<evidence type="ECO:0000256" key="4">
    <source>
        <dbReference type="ARBA" id="ARBA00022490"/>
    </source>
</evidence>
<keyword evidence="4" id="KW-0963">Cytoplasm</keyword>
<feature type="domain" description="SAM-dependent MTase RsmB/NOP-type" evidence="13">
    <location>
        <begin position="162"/>
        <end position="432"/>
    </location>
</feature>
<evidence type="ECO:0000259" key="13">
    <source>
        <dbReference type="PROSITE" id="PS51686"/>
    </source>
</evidence>
<evidence type="ECO:0000256" key="2">
    <source>
        <dbReference type="ARBA" id="ARBA00004496"/>
    </source>
</evidence>
<dbReference type="InterPro" id="IPR023267">
    <property type="entry name" value="RCMT"/>
</dbReference>
<dbReference type="GO" id="GO:0070475">
    <property type="term" value="P:rRNA base methylation"/>
    <property type="evidence" value="ECO:0007669"/>
    <property type="project" value="TreeGrafter"/>
</dbReference>
<dbReference type="InterPro" id="IPR035926">
    <property type="entry name" value="NusB-like_sf"/>
</dbReference>
<evidence type="ECO:0000256" key="9">
    <source>
        <dbReference type="ARBA" id="ARBA00022884"/>
    </source>
</evidence>
<dbReference type="GO" id="GO:0006355">
    <property type="term" value="P:regulation of DNA-templated transcription"/>
    <property type="evidence" value="ECO:0007669"/>
    <property type="project" value="InterPro"/>
</dbReference>
<sequence length="432" mass="48576">MNARVAAARAVKLVSWDGQSLSRVIPNVAASLDDAKEAPLLQEMAYGTLRWRLQLAAVATLLLQKPLKEKDADVHCILLVGLYQLFYMRTADHAAVSQTVDAVKLINKPWAAGLINGVLRQAQRSQDALLEQVNQQPHCRWSHPKWLIRRLKRDWPEHWQQILSQNNERPPMILRVNQQRTDRVSYLAELEQCGWAAALHDAAPEGIVLTQAVNVDQLPRFKEGAVAIQDGGAQLAAHLLDTAPEQRILDACAAPGGKTCHLLESQPKLHLVQALDIDEKRIGRVNENLQRLHLEAQLIVADAKQPELWWDGIQYDRILLDAPCSATGVIRRHPDIKSLRKASDIDALVKEQNKLLIALWPLLKVGGKLLYTTCSILMDENMQQMQTFLVNNKDAKEDVITAEWGHKMKVGRQILPGDQSMDGFYYARVVKV</sequence>
<gene>
    <name evidence="14" type="ORF">MNBD_GAMMA16-1180</name>
</gene>
<protein>
    <recommendedName>
        <fullName evidence="3">16S rRNA (cytosine(967)-C(5))-methyltransferase</fullName>
        <ecNumber evidence="3">2.1.1.176</ecNumber>
    </recommendedName>
    <alternativeName>
        <fullName evidence="10">16S rRNA m5C967 methyltransferase</fullName>
    </alternativeName>
    <alternativeName>
        <fullName evidence="11">rRNA (cytosine-C(5)-)-methyltransferase RsmB</fullName>
    </alternativeName>
</protein>
<evidence type="ECO:0000256" key="8">
    <source>
        <dbReference type="ARBA" id="ARBA00022691"/>
    </source>
</evidence>
<dbReference type="EC" id="2.1.1.176" evidence="3"/>
<dbReference type="GO" id="GO:0009383">
    <property type="term" value="F:rRNA (cytosine-C5-)-methyltransferase activity"/>
    <property type="evidence" value="ECO:0007669"/>
    <property type="project" value="TreeGrafter"/>
</dbReference>
<dbReference type="Pfam" id="PF01189">
    <property type="entry name" value="Methyltr_RsmB-F"/>
    <property type="match status" value="1"/>
</dbReference>
<keyword evidence="7 14" id="KW-0808">Transferase</keyword>
<dbReference type="Pfam" id="PF01029">
    <property type="entry name" value="NusB"/>
    <property type="match status" value="1"/>
</dbReference>
<dbReference type="GO" id="GO:0003723">
    <property type="term" value="F:RNA binding"/>
    <property type="evidence" value="ECO:0007669"/>
    <property type="project" value="UniProtKB-KW"/>
</dbReference>
<dbReference type="InterPro" id="IPR006027">
    <property type="entry name" value="NusB_RsmB_TIM44"/>
</dbReference>
<dbReference type="Gene3D" id="3.30.70.1170">
    <property type="entry name" value="Sun protein, domain 3"/>
    <property type="match status" value="1"/>
</dbReference>
<dbReference type="CDD" id="cd02440">
    <property type="entry name" value="AdoMet_MTases"/>
    <property type="match status" value="1"/>
</dbReference>
<evidence type="ECO:0000256" key="7">
    <source>
        <dbReference type="ARBA" id="ARBA00022679"/>
    </source>
</evidence>
<evidence type="ECO:0000256" key="5">
    <source>
        <dbReference type="ARBA" id="ARBA00022552"/>
    </source>
</evidence>
<evidence type="ECO:0000256" key="6">
    <source>
        <dbReference type="ARBA" id="ARBA00022603"/>
    </source>
</evidence>
<dbReference type="PRINTS" id="PR02008">
    <property type="entry name" value="RCMTFAMILY"/>
</dbReference>
<comment type="subcellular location">
    <subcellularLocation>
        <location evidence="2">Cytoplasm</location>
    </subcellularLocation>
</comment>
<evidence type="ECO:0000256" key="10">
    <source>
        <dbReference type="ARBA" id="ARBA00030399"/>
    </source>
</evidence>
<reference evidence="14" key="1">
    <citation type="submission" date="2018-06" db="EMBL/GenBank/DDBJ databases">
        <authorList>
            <person name="Zhirakovskaya E."/>
        </authorList>
    </citation>
    <scope>NUCLEOTIDE SEQUENCE</scope>
</reference>
<dbReference type="SUPFAM" id="SSF48013">
    <property type="entry name" value="NusB-like"/>
    <property type="match status" value="1"/>
</dbReference>
<dbReference type="EMBL" id="UOFO01000149">
    <property type="protein sequence ID" value="VAW88653.1"/>
    <property type="molecule type" value="Genomic_DNA"/>
</dbReference>
<dbReference type="Gene3D" id="1.10.287.730">
    <property type="entry name" value="Helix hairpin bin"/>
    <property type="match status" value="1"/>
</dbReference>
<evidence type="ECO:0000256" key="11">
    <source>
        <dbReference type="ARBA" id="ARBA00031088"/>
    </source>
</evidence>
<evidence type="ECO:0000256" key="3">
    <source>
        <dbReference type="ARBA" id="ARBA00012140"/>
    </source>
</evidence>
<dbReference type="FunFam" id="3.40.50.150:FF:000022">
    <property type="entry name" value="Ribosomal RNA small subunit methyltransferase B"/>
    <property type="match status" value="1"/>
</dbReference>
<dbReference type="NCBIfam" id="NF008149">
    <property type="entry name" value="PRK10901.1"/>
    <property type="match status" value="1"/>
</dbReference>
<dbReference type="AlphaFoldDB" id="A0A3B0ZK72"/>
<dbReference type="InterPro" id="IPR001678">
    <property type="entry name" value="MeTrfase_RsmB-F_NOP2_dom"/>
</dbReference>
<keyword evidence="8" id="KW-0949">S-adenosyl-L-methionine</keyword>